<protein>
    <submittedName>
        <fullName evidence="2">Uncharacterized protein</fullName>
    </submittedName>
</protein>
<reference evidence="2 3" key="1">
    <citation type="submission" date="2019-03" db="EMBL/GenBank/DDBJ databases">
        <title>First draft genome of Liparis tanakae, snailfish: a comprehensive survey of snailfish specific genes.</title>
        <authorList>
            <person name="Kim W."/>
            <person name="Song I."/>
            <person name="Jeong J.-H."/>
            <person name="Kim D."/>
            <person name="Kim S."/>
            <person name="Ryu S."/>
            <person name="Song J.Y."/>
            <person name="Lee S.K."/>
        </authorList>
    </citation>
    <scope>NUCLEOTIDE SEQUENCE [LARGE SCALE GENOMIC DNA]</scope>
    <source>
        <tissue evidence="2">Muscle</tissue>
    </source>
</reference>
<keyword evidence="3" id="KW-1185">Reference proteome</keyword>
<dbReference type="AlphaFoldDB" id="A0A4Z2I171"/>
<proteinExistence type="predicted"/>
<dbReference type="EMBL" id="SRLO01000147">
    <property type="protein sequence ID" value="TNN71658.1"/>
    <property type="molecule type" value="Genomic_DNA"/>
</dbReference>
<evidence type="ECO:0000256" key="1">
    <source>
        <dbReference type="SAM" id="MobiDB-lite"/>
    </source>
</evidence>
<gene>
    <name evidence="2" type="ORF">EYF80_018183</name>
</gene>
<feature type="compositionally biased region" description="Polar residues" evidence="1">
    <location>
        <begin position="40"/>
        <end position="51"/>
    </location>
</feature>
<comment type="caution">
    <text evidence="2">The sequence shown here is derived from an EMBL/GenBank/DDBJ whole genome shotgun (WGS) entry which is preliminary data.</text>
</comment>
<organism evidence="2 3">
    <name type="scientific">Liparis tanakae</name>
    <name type="common">Tanaka's snailfish</name>
    <dbReference type="NCBI Taxonomy" id="230148"/>
    <lineage>
        <taxon>Eukaryota</taxon>
        <taxon>Metazoa</taxon>
        <taxon>Chordata</taxon>
        <taxon>Craniata</taxon>
        <taxon>Vertebrata</taxon>
        <taxon>Euteleostomi</taxon>
        <taxon>Actinopterygii</taxon>
        <taxon>Neopterygii</taxon>
        <taxon>Teleostei</taxon>
        <taxon>Neoteleostei</taxon>
        <taxon>Acanthomorphata</taxon>
        <taxon>Eupercaria</taxon>
        <taxon>Perciformes</taxon>
        <taxon>Cottioidei</taxon>
        <taxon>Cottales</taxon>
        <taxon>Liparidae</taxon>
        <taxon>Liparis</taxon>
    </lineage>
</organism>
<evidence type="ECO:0000313" key="2">
    <source>
        <dbReference type="EMBL" id="TNN71658.1"/>
    </source>
</evidence>
<feature type="region of interest" description="Disordered" evidence="1">
    <location>
        <begin position="1"/>
        <end position="60"/>
    </location>
</feature>
<evidence type="ECO:0000313" key="3">
    <source>
        <dbReference type="Proteomes" id="UP000314294"/>
    </source>
</evidence>
<name>A0A4Z2I171_9TELE</name>
<sequence length="60" mass="6447">MLTSGASDTTKFVRPGRTAEPATRYNLDMASLERGPAPPQSSKWKTASYCVTSPGGRWGD</sequence>
<feature type="compositionally biased region" description="Polar residues" evidence="1">
    <location>
        <begin position="1"/>
        <end position="10"/>
    </location>
</feature>
<dbReference type="Proteomes" id="UP000314294">
    <property type="component" value="Unassembled WGS sequence"/>
</dbReference>
<accession>A0A4Z2I171</accession>